<evidence type="ECO:0000256" key="5">
    <source>
        <dbReference type="ARBA" id="ARBA00012458"/>
    </source>
</evidence>
<protein>
    <recommendedName>
        <fullName evidence="6">Dihydropteroate synthase</fullName>
        <ecNumber evidence="5">2.5.1.15</ecNumber>
    </recommendedName>
    <alternativeName>
        <fullName evidence="11">Dihydropteroate pyrophosphorylase</fullName>
    </alternativeName>
</protein>
<keyword evidence="9" id="KW-0460">Magnesium</keyword>
<evidence type="ECO:0000256" key="2">
    <source>
        <dbReference type="ARBA" id="ARBA00001946"/>
    </source>
</evidence>
<comment type="catalytic activity">
    <reaction evidence="1">
        <text>(7,8-dihydropterin-6-yl)methyl diphosphate + 4-aminobenzoate = 7,8-dihydropteroate + diphosphate</text>
        <dbReference type="Rhea" id="RHEA:19949"/>
        <dbReference type="ChEBI" id="CHEBI:17836"/>
        <dbReference type="ChEBI" id="CHEBI:17839"/>
        <dbReference type="ChEBI" id="CHEBI:33019"/>
        <dbReference type="ChEBI" id="CHEBI:72950"/>
        <dbReference type="EC" id="2.5.1.15"/>
    </reaction>
</comment>
<comment type="similarity">
    <text evidence="4">Belongs to the DHPS family.</text>
</comment>
<sequence length="414" mass="45344">MGPIQVLDIQDKRELEAYIAATGCDPAGTAIMTAKGSYRVLRVTGVSAKGANLLKQEMLARGGDCAVHRLTCVLDVDKTDVILMGTERQYRDLCRKLQVQPFGLKKLGQAILTTLEKVERRQSYRLDCRGKSLPIGERTLIMGILNLTPDSFSDGGSYPTVREALRRVEEMVEEGADIIDIGAESTRPGHRPLTAEEEMERLLPFLREIVPHCPVPISVDTYKASTAKQALETGVHILNDIWGLQGDPEMAAVAAAYGAPVVVMHNQEGTEYNDLMGDILTFLQGSIDRARDAGVPQEAIIIDPGIGFGKTYDHNLEVMHRLGELKVLGQPILLGTSRKSIIAKTLNLPVDERLEGTLATTAFGIAKGVDIVRVHDVLANARAAKMTDAMVRRPRIGSNALTIGGERRYERERE</sequence>
<evidence type="ECO:0000313" key="13">
    <source>
        <dbReference type="EMBL" id="MBC9784234.1"/>
    </source>
</evidence>
<dbReference type="GO" id="GO:0004156">
    <property type="term" value="F:dihydropteroate synthase activity"/>
    <property type="evidence" value="ECO:0007669"/>
    <property type="project" value="UniProtKB-EC"/>
</dbReference>
<evidence type="ECO:0000259" key="12">
    <source>
        <dbReference type="PROSITE" id="PS50972"/>
    </source>
</evidence>
<evidence type="ECO:0000256" key="1">
    <source>
        <dbReference type="ARBA" id="ARBA00000012"/>
    </source>
</evidence>
<evidence type="ECO:0000256" key="11">
    <source>
        <dbReference type="ARBA" id="ARBA00030193"/>
    </source>
</evidence>
<dbReference type="EC" id="2.5.1.15" evidence="5"/>
<dbReference type="SUPFAM" id="SSF51717">
    <property type="entry name" value="Dihydropteroate synthetase-like"/>
    <property type="match status" value="1"/>
</dbReference>
<evidence type="ECO:0000256" key="7">
    <source>
        <dbReference type="ARBA" id="ARBA00022679"/>
    </source>
</evidence>
<dbReference type="InterPro" id="IPR000489">
    <property type="entry name" value="Pterin-binding_dom"/>
</dbReference>
<evidence type="ECO:0000256" key="4">
    <source>
        <dbReference type="ARBA" id="ARBA00009503"/>
    </source>
</evidence>
<keyword evidence="8" id="KW-0479">Metal-binding</keyword>
<keyword evidence="10" id="KW-0289">Folate biosynthesis</keyword>
<evidence type="ECO:0000256" key="8">
    <source>
        <dbReference type="ARBA" id="ARBA00022723"/>
    </source>
</evidence>
<dbReference type="PROSITE" id="PS00792">
    <property type="entry name" value="DHPS_1"/>
    <property type="match status" value="1"/>
</dbReference>
<evidence type="ECO:0000313" key="14">
    <source>
        <dbReference type="Proteomes" id="UP000617402"/>
    </source>
</evidence>
<dbReference type="PROSITE" id="PS00793">
    <property type="entry name" value="DHPS_2"/>
    <property type="match status" value="1"/>
</dbReference>
<dbReference type="Proteomes" id="UP000617402">
    <property type="component" value="Unassembled WGS sequence"/>
</dbReference>
<evidence type="ECO:0000256" key="10">
    <source>
        <dbReference type="ARBA" id="ARBA00022909"/>
    </source>
</evidence>
<reference evidence="13 14" key="1">
    <citation type="submission" date="2020-07" db="EMBL/GenBank/DDBJ databases">
        <title>Draft whole-genome sequence of Heliobacterium chlorum DSM 3682, type strain.</title>
        <authorList>
            <person name="Kyndt J.A."/>
            <person name="Meyer T.E."/>
            <person name="Imhoff J.F."/>
        </authorList>
    </citation>
    <scope>NUCLEOTIDE SEQUENCE [LARGE SCALE GENOMIC DNA]</scope>
    <source>
        <strain evidence="13 14">DSM 3682</strain>
    </source>
</reference>
<dbReference type="RefSeq" id="WP_188039345.1">
    <property type="nucleotide sequence ID" value="NZ_JACVHF010000004.1"/>
</dbReference>
<proteinExistence type="inferred from homology"/>
<dbReference type="PROSITE" id="PS50972">
    <property type="entry name" value="PTERIN_BINDING"/>
    <property type="match status" value="1"/>
</dbReference>
<dbReference type="EMBL" id="JACVHF010000004">
    <property type="protein sequence ID" value="MBC9784234.1"/>
    <property type="molecule type" value="Genomic_DNA"/>
</dbReference>
<dbReference type="Gene3D" id="3.20.20.20">
    <property type="entry name" value="Dihydropteroate synthase-like"/>
    <property type="match status" value="1"/>
</dbReference>
<dbReference type="InterPro" id="IPR011005">
    <property type="entry name" value="Dihydropteroate_synth-like_sf"/>
</dbReference>
<comment type="caution">
    <text evidence="13">The sequence shown here is derived from an EMBL/GenBank/DDBJ whole genome shotgun (WGS) entry which is preliminary data.</text>
</comment>
<dbReference type="PANTHER" id="PTHR20941:SF1">
    <property type="entry name" value="FOLIC ACID SYNTHESIS PROTEIN FOL1"/>
    <property type="match status" value="1"/>
</dbReference>
<dbReference type="PANTHER" id="PTHR20941">
    <property type="entry name" value="FOLATE SYNTHESIS PROTEINS"/>
    <property type="match status" value="1"/>
</dbReference>
<gene>
    <name evidence="13" type="primary">folP</name>
    <name evidence="13" type="ORF">H1S01_06885</name>
</gene>
<evidence type="ECO:0000256" key="6">
    <source>
        <dbReference type="ARBA" id="ARBA00016919"/>
    </source>
</evidence>
<keyword evidence="14" id="KW-1185">Reference proteome</keyword>
<accession>A0ABR7T0C0</accession>
<comment type="pathway">
    <text evidence="3">Cofactor biosynthesis; tetrahydrofolate biosynthesis; 7,8-dihydrofolate from 2-amino-4-hydroxy-6-hydroxymethyl-7,8-dihydropteridine diphosphate and 4-aminobenzoate: step 1/2.</text>
</comment>
<evidence type="ECO:0000256" key="9">
    <source>
        <dbReference type="ARBA" id="ARBA00022842"/>
    </source>
</evidence>
<feature type="domain" description="Pterin-binding" evidence="12">
    <location>
        <begin position="139"/>
        <end position="385"/>
    </location>
</feature>
<dbReference type="Pfam" id="PF00809">
    <property type="entry name" value="Pterin_bind"/>
    <property type="match status" value="1"/>
</dbReference>
<dbReference type="InterPro" id="IPR045031">
    <property type="entry name" value="DHP_synth-like"/>
</dbReference>
<dbReference type="CDD" id="cd00739">
    <property type="entry name" value="DHPS"/>
    <property type="match status" value="1"/>
</dbReference>
<dbReference type="InterPro" id="IPR006390">
    <property type="entry name" value="DHP_synth_dom"/>
</dbReference>
<evidence type="ECO:0000256" key="3">
    <source>
        <dbReference type="ARBA" id="ARBA00004763"/>
    </source>
</evidence>
<comment type="cofactor">
    <cofactor evidence="2">
        <name>Mg(2+)</name>
        <dbReference type="ChEBI" id="CHEBI:18420"/>
    </cofactor>
</comment>
<dbReference type="NCBIfam" id="TIGR01496">
    <property type="entry name" value="DHPS"/>
    <property type="match status" value="1"/>
</dbReference>
<keyword evidence="7 13" id="KW-0808">Transferase</keyword>
<name>A0ABR7T0C0_HELCL</name>
<organism evidence="13 14">
    <name type="scientific">Heliobacterium chlorum</name>
    <dbReference type="NCBI Taxonomy" id="2698"/>
    <lineage>
        <taxon>Bacteria</taxon>
        <taxon>Bacillati</taxon>
        <taxon>Bacillota</taxon>
        <taxon>Clostridia</taxon>
        <taxon>Eubacteriales</taxon>
        <taxon>Heliobacteriaceae</taxon>
        <taxon>Heliobacterium</taxon>
    </lineage>
</organism>